<dbReference type="PIRSF" id="PIRSF002741">
    <property type="entry name" value="MppA"/>
    <property type="match status" value="1"/>
</dbReference>
<keyword evidence="1 2" id="KW-0732">Signal</keyword>
<dbReference type="RefSeq" id="WP_167168381.1">
    <property type="nucleotide sequence ID" value="NZ_BAAAOO010000007.1"/>
</dbReference>
<dbReference type="PANTHER" id="PTHR30290:SF38">
    <property type="entry name" value="D,D-DIPEPTIDE-BINDING PERIPLASMIC PROTEIN DDPA-RELATED"/>
    <property type="match status" value="1"/>
</dbReference>
<evidence type="ECO:0000256" key="1">
    <source>
        <dbReference type="ARBA" id="ARBA00022729"/>
    </source>
</evidence>
<gene>
    <name evidence="4" type="ORF">FB473_002550</name>
</gene>
<dbReference type="InterPro" id="IPR030678">
    <property type="entry name" value="Peptide/Ni-bd"/>
</dbReference>
<dbReference type="Gene3D" id="3.10.105.10">
    <property type="entry name" value="Dipeptide-binding Protein, Domain 3"/>
    <property type="match status" value="1"/>
</dbReference>
<feature type="chain" id="PRO_5045932137" evidence="2">
    <location>
        <begin position="24"/>
        <end position="525"/>
    </location>
</feature>
<name>A0ABX0SHM4_9ACTN</name>
<keyword evidence="5" id="KW-1185">Reference proteome</keyword>
<feature type="signal peptide" evidence="2">
    <location>
        <begin position="1"/>
        <end position="23"/>
    </location>
</feature>
<dbReference type="InterPro" id="IPR000914">
    <property type="entry name" value="SBP_5_dom"/>
</dbReference>
<protein>
    <submittedName>
        <fullName evidence="4">Peptide/nickel transport system substrate-binding protein</fullName>
    </submittedName>
</protein>
<evidence type="ECO:0000313" key="5">
    <source>
        <dbReference type="Proteomes" id="UP000749311"/>
    </source>
</evidence>
<dbReference type="Gene3D" id="3.90.76.10">
    <property type="entry name" value="Dipeptide-binding Protein, Domain 1"/>
    <property type="match status" value="1"/>
</dbReference>
<organism evidence="4 5">
    <name type="scientific">Brooklawnia cerclae</name>
    <dbReference type="NCBI Taxonomy" id="349934"/>
    <lineage>
        <taxon>Bacteria</taxon>
        <taxon>Bacillati</taxon>
        <taxon>Actinomycetota</taxon>
        <taxon>Actinomycetes</taxon>
        <taxon>Propionibacteriales</taxon>
        <taxon>Propionibacteriaceae</taxon>
        <taxon>Brooklawnia</taxon>
    </lineage>
</organism>
<proteinExistence type="predicted"/>
<evidence type="ECO:0000313" key="4">
    <source>
        <dbReference type="EMBL" id="NIH57905.1"/>
    </source>
</evidence>
<dbReference type="InterPro" id="IPR039424">
    <property type="entry name" value="SBP_5"/>
</dbReference>
<dbReference type="Gene3D" id="3.40.190.10">
    <property type="entry name" value="Periplasmic binding protein-like II"/>
    <property type="match status" value="1"/>
</dbReference>
<evidence type="ECO:0000259" key="3">
    <source>
        <dbReference type="Pfam" id="PF00496"/>
    </source>
</evidence>
<dbReference type="PROSITE" id="PS51257">
    <property type="entry name" value="PROKAR_LIPOPROTEIN"/>
    <property type="match status" value="1"/>
</dbReference>
<dbReference type="PANTHER" id="PTHR30290">
    <property type="entry name" value="PERIPLASMIC BINDING COMPONENT OF ABC TRANSPORTER"/>
    <property type="match status" value="1"/>
</dbReference>
<dbReference type="Proteomes" id="UP000749311">
    <property type="component" value="Unassembled WGS sequence"/>
</dbReference>
<dbReference type="EMBL" id="JAAMOZ010000001">
    <property type="protein sequence ID" value="NIH57905.1"/>
    <property type="molecule type" value="Genomic_DNA"/>
</dbReference>
<comment type="caution">
    <text evidence="4">The sequence shown here is derived from an EMBL/GenBank/DDBJ whole genome shotgun (WGS) entry which is preliminary data.</text>
</comment>
<dbReference type="Pfam" id="PF00496">
    <property type="entry name" value="SBP_bac_5"/>
    <property type="match status" value="1"/>
</dbReference>
<feature type="domain" description="Solute-binding protein family 5" evidence="3">
    <location>
        <begin position="83"/>
        <end position="450"/>
    </location>
</feature>
<reference evidence="4 5" key="1">
    <citation type="submission" date="2020-02" db="EMBL/GenBank/DDBJ databases">
        <title>Sequencing the genomes of 1000 actinobacteria strains.</title>
        <authorList>
            <person name="Klenk H.-P."/>
        </authorList>
    </citation>
    <scope>NUCLEOTIDE SEQUENCE [LARGE SCALE GENOMIC DNA]</scope>
    <source>
        <strain evidence="4 5">DSM 19609</strain>
    </source>
</reference>
<dbReference type="SUPFAM" id="SSF53850">
    <property type="entry name" value="Periplasmic binding protein-like II"/>
    <property type="match status" value="1"/>
</dbReference>
<accession>A0ABX0SHM4</accession>
<evidence type="ECO:0000256" key="2">
    <source>
        <dbReference type="SAM" id="SignalP"/>
    </source>
</evidence>
<sequence length="525" mass="56749">MRTMLRRLAAVLLPLSLVLTACGGGGSTSPSDAASAQTGGEINIAWPSQPPTLDPVVVTTSATNTIAYNVFEGLVALDANYDVQPMLAESWSTNDDYSEFTFKLRTGITFHNGQTMTTDDVIASINYWIQVTSAGQQFFADAEVTAPDADTVVIKLPQTLYTGIYYLAQPTQQLVIMPATSIEKAVASTGVPQEDLFGTGPFKIESMTVDQQIVLSRFDGYVARDDEASGIVGKKEPMADKLIFNIVPDATTRVNGIMSGEYDYATDIPADNASQLASTSGVTLNTLNSGILAMVFNKKQGAFADEKLRQAVQMAINAEDVLNASYNSTDYYELNGALAATTQKDWYTDAGLDAYNQNDIEGAKELVAESGYNGEEITFVTTRDYPYMYNSAVVVADVLKELGLNVNLQVTDWASELKLINDPAGFDLFVSDFLKRPIPSAYTYLTPTYAGWSDDSELADAIAQVNAATSSDEGLAAMANLQEVHYSYVPAVKFGDIRAITAQRDTVGGFVSFIGPVFYNSYRVN</sequence>